<keyword evidence="13" id="KW-1185">Reference proteome</keyword>
<evidence type="ECO:0000313" key="13">
    <source>
        <dbReference type="Proteomes" id="UP001153069"/>
    </source>
</evidence>
<feature type="chain" id="PRO_5040383022" description="Ionotropic glutamate receptor C-terminal domain-containing protein" evidence="10">
    <location>
        <begin position="20"/>
        <end position="638"/>
    </location>
</feature>
<organism evidence="12 13">
    <name type="scientific">Seminavis robusta</name>
    <dbReference type="NCBI Taxonomy" id="568900"/>
    <lineage>
        <taxon>Eukaryota</taxon>
        <taxon>Sar</taxon>
        <taxon>Stramenopiles</taxon>
        <taxon>Ochrophyta</taxon>
        <taxon>Bacillariophyta</taxon>
        <taxon>Bacillariophyceae</taxon>
        <taxon>Bacillariophycidae</taxon>
        <taxon>Naviculales</taxon>
        <taxon>Naviculaceae</taxon>
        <taxon>Seminavis</taxon>
    </lineage>
</organism>
<evidence type="ECO:0000256" key="9">
    <source>
        <dbReference type="SAM" id="Phobius"/>
    </source>
</evidence>
<keyword evidence="4 9" id="KW-1133">Transmembrane helix</keyword>
<evidence type="ECO:0000256" key="1">
    <source>
        <dbReference type="ARBA" id="ARBA00004651"/>
    </source>
</evidence>
<feature type="transmembrane region" description="Helical" evidence="9">
    <location>
        <begin position="196"/>
        <end position="218"/>
    </location>
</feature>
<gene>
    <name evidence="12" type="ORF">SEMRO_217_G089690.1</name>
</gene>
<dbReference type="AlphaFoldDB" id="A0A9N8DM29"/>
<feature type="signal peptide" evidence="10">
    <location>
        <begin position="1"/>
        <end position="19"/>
    </location>
</feature>
<dbReference type="InterPro" id="IPR052192">
    <property type="entry name" value="Insect_Ionotropic_Sensory_Rcpt"/>
</dbReference>
<keyword evidence="2" id="KW-1003">Cell membrane</keyword>
<keyword evidence="8" id="KW-0175">Coiled coil</keyword>
<evidence type="ECO:0000259" key="11">
    <source>
        <dbReference type="Pfam" id="PF00060"/>
    </source>
</evidence>
<keyword evidence="6 12" id="KW-0675">Receptor</keyword>
<dbReference type="InterPro" id="IPR001320">
    <property type="entry name" value="Iontro_rcpt_C"/>
</dbReference>
<evidence type="ECO:0000256" key="2">
    <source>
        <dbReference type="ARBA" id="ARBA00022475"/>
    </source>
</evidence>
<dbReference type="EMBL" id="CAICTM010000216">
    <property type="protein sequence ID" value="CAB9505044.1"/>
    <property type="molecule type" value="Genomic_DNA"/>
</dbReference>
<name>A0A9N8DM29_9STRA</name>
<evidence type="ECO:0000256" key="5">
    <source>
        <dbReference type="ARBA" id="ARBA00023136"/>
    </source>
</evidence>
<keyword evidence="10" id="KW-0732">Signal</keyword>
<evidence type="ECO:0000256" key="8">
    <source>
        <dbReference type="SAM" id="Coils"/>
    </source>
</evidence>
<evidence type="ECO:0000313" key="12">
    <source>
        <dbReference type="EMBL" id="CAB9505044.1"/>
    </source>
</evidence>
<keyword evidence="3 9" id="KW-0812">Transmembrane</keyword>
<dbReference type="OrthoDB" id="5984008at2759"/>
<dbReference type="GO" id="GO:0015276">
    <property type="term" value="F:ligand-gated monoatomic ion channel activity"/>
    <property type="evidence" value="ECO:0007669"/>
    <property type="project" value="InterPro"/>
</dbReference>
<dbReference type="PANTHER" id="PTHR42643:SF24">
    <property type="entry name" value="IONOTROPIC RECEPTOR 60A"/>
    <property type="match status" value="1"/>
</dbReference>
<evidence type="ECO:0000256" key="3">
    <source>
        <dbReference type="ARBA" id="ARBA00022692"/>
    </source>
</evidence>
<evidence type="ECO:0000256" key="7">
    <source>
        <dbReference type="ARBA" id="ARBA00023180"/>
    </source>
</evidence>
<dbReference type="PANTHER" id="PTHR42643">
    <property type="entry name" value="IONOTROPIC RECEPTOR 20A-RELATED"/>
    <property type="match status" value="1"/>
</dbReference>
<dbReference type="GO" id="GO:0005886">
    <property type="term" value="C:plasma membrane"/>
    <property type="evidence" value="ECO:0007669"/>
    <property type="project" value="UniProtKB-SubCell"/>
</dbReference>
<keyword evidence="7" id="KW-0325">Glycoprotein</keyword>
<feature type="transmembrane region" description="Helical" evidence="9">
    <location>
        <begin position="499"/>
        <end position="518"/>
    </location>
</feature>
<feature type="domain" description="Ionotropic glutamate receptor C-terminal" evidence="11">
    <location>
        <begin position="194"/>
        <end position="501"/>
    </location>
</feature>
<proteinExistence type="predicted"/>
<evidence type="ECO:0000256" key="6">
    <source>
        <dbReference type="ARBA" id="ARBA00023170"/>
    </source>
</evidence>
<protein>
    <recommendedName>
        <fullName evidence="11">Ionotropic glutamate receptor C-terminal domain-containing protein</fullName>
    </recommendedName>
</protein>
<reference evidence="12" key="1">
    <citation type="submission" date="2020-06" db="EMBL/GenBank/DDBJ databases">
        <authorList>
            <consortium name="Plant Systems Biology data submission"/>
        </authorList>
    </citation>
    <scope>NUCLEOTIDE SEQUENCE</scope>
    <source>
        <strain evidence="12">D6</strain>
    </source>
</reference>
<dbReference type="SUPFAM" id="SSF53850">
    <property type="entry name" value="Periplasmic binding protein-like II"/>
    <property type="match status" value="1"/>
</dbReference>
<evidence type="ECO:0000256" key="10">
    <source>
        <dbReference type="SAM" id="SignalP"/>
    </source>
</evidence>
<evidence type="ECO:0000256" key="4">
    <source>
        <dbReference type="ARBA" id="ARBA00022989"/>
    </source>
</evidence>
<dbReference type="Gene3D" id="1.10.287.70">
    <property type="match status" value="1"/>
</dbReference>
<dbReference type="Proteomes" id="UP001153069">
    <property type="component" value="Unassembled WGS sequence"/>
</dbReference>
<dbReference type="SUPFAM" id="SSF81324">
    <property type="entry name" value="Voltage-gated potassium channels"/>
    <property type="match status" value="1"/>
</dbReference>
<comment type="subcellular location">
    <subcellularLocation>
        <location evidence="1">Cell membrane</location>
        <topology evidence="1">Multi-pass membrane protein</topology>
    </subcellularLocation>
</comment>
<sequence length="638" mass="70802">MSVVPRSLLLLLLLLPVRCVLGGAKATLATPIVGMSNATANKHRQRICDRYLQVEYGEAGWRDALSGLELNAIFSVSKFFHYDDENGINETDPGIVVKIMDELAERANFTWRNSFAVSYGPGPFASWTEMLELYTELFDISVDYFDKSSDRLNRGIAFMDQWFDGNMLLIEKVKPPEDDSNKINYLSFLAPFEATVWWVTAATCIFSGLIFQLLEFLYDEREDRSLYQWFLDHQYLSAINFTQQFLYEPVTPAGRLFGFSMAFWAMVMGATYTANLASFFVDQKGEPTKLADIDEAIRNQVKICTWKGTNADLYIRKRYPQSIPLLVPKREENETYFALHTGECGVTIGAKATWLGYEKDQLYNPDCDLEWVGRVVEEVSSSFAVKADPAVLCTNLIRDVLNYHLVEMNSNNRTLEKLWENYYESNENKNNCDDIPAEGEEEGRRLLQDDTTIINTNDYGTFSVSRLLKGGGGGGGGSAAAAGGGSEEALSIRAMAGTFVLHAGFAAAAVLVGVIQYFRRGGNPGKNLDGGSDAFDDDEGSLMTGSANGHYGKVVSGPYPIGGKVLATGSCRNGNTDVISKATMKEQLQALHTSQQQLERQQEAMAQQMSQVVHILTKMDDHSTRSEKSAFASFFASA</sequence>
<dbReference type="Pfam" id="PF00060">
    <property type="entry name" value="Lig_chan"/>
    <property type="match status" value="1"/>
</dbReference>
<accession>A0A9N8DM29</accession>
<feature type="coiled-coil region" evidence="8">
    <location>
        <begin position="581"/>
        <end position="611"/>
    </location>
</feature>
<comment type="caution">
    <text evidence="12">The sequence shown here is derived from an EMBL/GenBank/DDBJ whole genome shotgun (WGS) entry which is preliminary data.</text>
</comment>
<keyword evidence="5 9" id="KW-0472">Membrane</keyword>